<dbReference type="Proteomes" id="UP000311919">
    <property type="component" value="Unassembled WGS sequence"/>
</dbReference>
<dbReference type="AlphaFoldDB" id="A0A4Z2CKE0"/>
<organism evidence="1 2">
    <name type="scientific">Schistosoma japonicum</name>
    <name type="common">Blood fluke</name>
    <dbReference type="NCBI Taxonomy" id="6182"/>
    <lineage>
        <taxon>Eukaryota</taxon>
        <taxon>Metazoa</taxon>
        <taxon>Spiralia</taxon>
        <taxon>Lophotrochozoa</taxon>
        <taxon>Platyhelminthes</taxon>
        <taxon>Trematoda</taxon>
        <taxon>Digenea</taxon>
        <taxon>Strigeidida</taxon>
        <taxon>Schistosomatoidea</taxon>
        <taxon>Schistosomatidae</taxon>
        <taxon>Schistosoma</taxon>
    </lineage>
</organism>
<reference evidence="1 2" key="1">
    <citation type="submission" date="2019-03" db="EMBL/GenBank/DDBJ databases">
        <title>An improved genome assembly of the fluke Schistosoma japonicum.</title>
        <authorList>
            <person name="Hu W."/>
            <person name="Luo F."/>
            <person name="Yin M."/>
            <person name="Mo X."/>
            <person name="Sun C."/>
            <person name="Wu Q."/>
            <person name="Zhu B."/>
            <person name="Xiang M."/>
            <person name="Wang J."/>
            <person name="Wang Y."/>
            <person name="Zhang T."/>
            <person name="Xu B."/>
            <person name="Zheng H."/>
            <person name="Feng Z."/>
        </authorList>
    </citation>
    <scope>NUCLEOTIDE SEQUENCE [LARGE SCALE GENOMIC DNA]</scope>
    <source>
        <strain evidence="1">HuSjv2</strain>
        <tissue evidence="1">Worms</tissue>
    </source>
</reference>
<sequence length="81" mass="8893">MLDTCWYGGRQKPLRSQRPGSQVMLFFIHGSPSSCGAITYVTGNPGKHFTWLWMNTISASGREGGQERWLASGSSVTEQAV</sequence>
<name>A0A4Z2CKE0_SCHJA</name>
<keyword evidence="2" id="KW-1185">Reference proteome</keyword>
<evidence type="ECO:0000313" key="1">
    <source>
        <dbReference type="EMBL" id="TNN04757.1"/>
    </source>
</evidence>
<gene>
    <name evidence="1" type="ORF">EWB00_000040</name>
</gene>
<dbReference type="EMBL" id="SKCS01000997">
    <property type="protein sequence ID" value="TNN04757.1"/>
    <property type="molecule type" value="Genomic_DNA"/>
</dbReference>
<evidence type="ECO:0000313" key="2">
    <source>
        <dbReference type="Proteomes" id="UP000311919"/>
    </source>
</evidence>
<comment type="caution">
    <text evidence="1">The sequence shown here is derived from an EMBL/GenBank/DDBJ whole genome shotgun (WGS) entry which is preliminary data.</text>
</comment>
<proteinExistence type="predicted"/>
<accession>A0A4Z2CKE0</accession>
<protein>
    <submittedName>
        <fullName evidence="1">Uncharacterized protein</fullName>
    </submittedName>
</protein>